<dbReference type="Proteomes" id="UP000095280">
    <property type="component" value="Unplaced"/>
</dbReference>
<keyword evidence="4" id="KW-1185">Reference proteome</keyword>
<dbReference type="InterPro" id="IPR036249">
    <property type="entry name" value="Thioredoxin-like_sf"/>
</dbReference>
<dbReference type="InterPro" id="IPR000889">
    <property type="entry name" value="Glutathione_peroxidase"/>
</dbReference>
<evidence type="ECO:0000256" key="1">
    <source>
        <dbReference type="ARBA" id="ARBA00006926"/>
    </source>
</evidence>
<dbReference type="Gene3D" id="3.40.30.10">
    <property type="entry name" value="Glutaredoxin"/>
    <property type="match status" value="1"/>
</dbReference>
<dbReference type="PROSITE" id="PS51355">
    <property type="entry name" value="GLUTATHIONE_PEROXID_3"/>
    <property type="match status" value="1"/>
</dbReference>
<evidence type="ECO:0000256" key="2">
    <source>
        <dbReference type="ARBA" id="ARBA00022559"/>
    </source>
</evidence>
<dbReference type="PANTHER" id="PTHR11592">
    <property type="entry name" value="GLUTATHIONE PEROXIDASE"/>
    <property type="match status" value="1"/>
</dbReference>
<dbReference type="PANTHER" id="PTHR11592:SF134">
    <property type="entry name" value="PHOSPHOLIPID HYDROPEROXIDE GLUTATHIONE PEROXIDASE"/>
    <property type="match status" value="1"/>
</dbReference>
<sequence length="299" mass="32599">MASSAEPSTVYDFEAVDIDGNNVSMDKYKGRVLIVVNLEMHNRLADRGLAIAAFPCNQFGSQEPWPEAEIKAYIARWNVAFDMYSKINVNGSATHPLFVFLKNRLSGTFGDFIKWNFTKFLVDSKGVPVKRFSPTTAPKDMEAGRFPPPPTRQAILYEALMTPLPAKADHGVGGRGEHLGWAACSTSSSSFIGVVRLRGVADGLHQRAASWIQLRVFCCSAATEVTPRGLGVRDADRGRLRLSAEPREPGCEALVVRRSQQESRRAKDVDVVGQLAVLSNDSNDGWVAGAASSQSGLRD</sequence>
<evidence type="ECO:0000256" key="3">
    <source>
        <dbReference type="ARBA" id="ARBA00023002"/>
    </source>
</evidence>
<proteinExistence type="inferred from homology"/>
<name>A0A1I8FHR0_9PLAT</name>
<protein>
    <submittedName>
        <fullName evidence="5">Glutathione peroxidase</fullName>
    </submittedName>
</protein>
<keyword evidence="2" id="KW-0575">Peroxidase</keyword>
<dbReference type="CDD" id="cd00340">
    <property type="entry name" value="GSH_Peroxidase"/>
    <property type="match status" value="1"/>
</dbReference>
<dbReference type="WBParaSite" id="maker-unitig_35469-snap-gene-0.2-mRNA-1">
    <property type="protein sequence ID" value="maker-unitig_35469-snap-gene-0.2-mRNA-1"/>
    <property type="gene ID" value="maker-unitig_35469-snap-gene-0.2"/>
</dbReference>
<accession>A0A1I8FHR0</accession>
<comment type="similarity">
    <text evidence="1">Belongs to the glutathione peroxidase family.</text>
</comment>
<dbReference type="GO" id="GO:0006979">
    <property type="term" value="P:response to oxidative stress"/>
    <property type="evidence" value="ECO:0007669"/>
    <property type="project" value="InterPro"/>
</dbReference>
<evidence type="ECO:0000313" key="5">
    <source>
        <dbReference type="WBParaSite" id="maker-unitig_35469-snap-gene-0.2-mRNA-1"/>
    </source>
</evidence>
<evidence type="ECO:0000313" key="4">
    <source>
        <dbReference type="Proteomes" id="UP000095280"/>
    </source>
</evidence>
<dbReference type="GO" id="GO:0004601">
    <property type="term" value="F:peroxidase activity"/>
    <property type="evidence" value="ECO:0007669"/>
    <property type="project" value="UniProtKB-KW"/>
</dbReference>
<organism evidence="4 5">
    <name type="scientific">Macrostomum lignano</name>
    <dbReference type="NCBI Taxonomy" id="282301"/>
    <lineage>
        <taxon>Eukaryota</taxon>
        <taxon>Metazoa</taxon>
        <taxon>Spiralia</taxon>
        <taxon>Lophotrochozoa</taxon>
        <taxon>Platyhelminthes</taxon>
        <taxon>Rhabditophora</taxon>
        <taxon>Macrostomorpha</taxon>
        <taxon>Macrostomida</taxon>
        <taxon>Macrostomidae</taxon>
        <taxon>Macrostomum</taxon>
    </lineage>
</organism>
<dbReference type="AlphaFoldDB" id="A0A1I8FHR0"/>
<dbReference type="SUPFAM" id="SSF52833">
    <property type="entry name" value="Thioredoxin-like"/>
    <property type="match status" value="1"/>
</dbReference>
<reference evidence="5" key="1">
    <citation type="submission" date="2016-11" db="UniProtKB">
        <authorList>
            <consortium name="WormBaseParasite"/>
        </authorList>
    </citation>
    <scope>IDENTIFICATION</scope>
</reference>
<keyword evidence="3" id="KW-0560">Oxidoreductase</keyword>
<dbReference type="Pfam" id="PF00255">
    <property type="entry name" value="GSHPx"/>
    <property type="match status" value="1"/>
</dbReference>